<dbReference type="PRINTS" id="PR00363">
    <property type="entry name" value="CYTOCHROMEB5"/>
</dbReference>
<dbReference type="InterPro" id="IPR050668">
    <property type="entry name" value="Cytochrome_b5"/>
</dbReference>
<dbReference type="GO" id="GO:0016020">
    <property type="term" value="C:membrane"/>
    <property type="evidence" value="ECO:0007669"/>
    <property type="project" value="TreeGrafter"/>
</dbReference>
<dbReference type="GO" id="GO:0020037">
    <property type="term" value="F:heme binding"/>
    <property type="evidence" value="ECO:0007669"/>
    <property type="project" value="TreeGrafter"/>
</dbReference>
<dbReference type="Proteomes" id="UP000029867">
    <property type="component" value="Unassembled WGS sequence"/>
</dbReference>
<accession>A0A099P597</accession>
<keyword evidence="1" id="KW-0349">Heme</keyword>
<dbReference type="HOGENOM" id="CLU_1441243_0_0_1"/>
<reference evidence="6" key="2">
    <citation type="submission" date="2014-08" db="EMBL/GenBank/DDBJ databases">
        <title>Exploiting Issatchenkia orientalis SD108 for Succinic Acid Production.</title>
        <authorList>
            <person name="Xiao H."/>
            <person name="Shao Z."/>
            <person name="Jiang Y."/>
            <person name="Dole S."/>
            <person name="Zhao H."/>
        </authorList>
    </citation>
    <scope>NUCLEOTIDE SEQUENCE [LARGE SCALE GENOMIC DNA]</scope>
    <source>
        <strain evidence="6">SD108</strain>
    </source>
</reference>
<keyword evidence="3" id="KW-0408">Iron</keyword>
<evidence type="ECO:0000313" key="9">
    <source>
        <dbReference type="Proteomes" id="UP000195871"/>
    </source>
</evidence>
<dbReference type="Proteomes" id="UP000195871">
    <property type="component" value="Unassembled WGS sequence"/>
</dbReference>
<evidence type="ECO:0000259" key="5">
    <source>
        <dbReference type="PROSITE" id="PS50255"/>
    </source>
</evidence>
<dbReference type="EMBL" id="JQFK01000009">
    <property type="protein sequence ID" value="KGK39404.1"/>
    <property type="molecule type" value="Genomic_DNA"/>
</dbReference>
<evidence type="ECO:0000313" key="7">
    <source>
        <dbReference type="EMBL" id="OUT20900.1"/>
    </source>
</evidence>
<comment type="caution">
    <text evidence="6">The sequence shown here is derived from an EMBL/GenBank/DDBJ whole genome shotgun (WGS) entry which is preliminary data.</text>
</comment>
<evidence type="ECO:0000256" key="4">
    <source>
        <dbReference type="ARBA" id="ARBA00038168"/>
    </source>
</evidence>
<keyword evidence="2" id="KW-0479">Metal-binding</keyword>
<evidence type="ECO:0000313" key="6">
    <source>
        <dbReference type="EMBL" id="KGK39404.1"/>
    </source>
</evidence>
<gene>
    <name evidence="7" type="ORF">CAS74_003896</name>
    <name evidence="6" type="ORF">JL09_g1449</name>
</gene>
<comment type="similarity">
    <text evidence="4">Belongs to the cytochrome b5 family.</text>
</comment>
<organism evidence="6 8">
    <name type="scientific">Pichia kudriavzevii</name>
    <name type="common">Yeast</name>
    <name type="synonym">Issatchenkia orientalis</name>
    <dbReference type="NCBI Taxonomy" id="4909"/>
    <lineage>
        <taxon>Eukaryota</taxon>
        <taxon>Fungi</taxon>
        <taxon>Dikarya</taxon>
        <taxon>Ascomycota</taxon>
        <taxon>Saccharomycotina</taxon>
        <taxon>Pichiomycetes</taxon>
        <taxon>Pichiales</taxon>
        <taxon>Pichiaceae</taxon>
        <taxon>Pichia</taxon>
    </lineage>
</organism>
<reference evidence="7 9" key="3">
    <citation type="submission" date="2017-05" db="EMBL/GenBank/DDBJ databases">
        <title>The Genome Sequence of Candida krusei Ckrusei653.</title>
        <authorList>
            <person name="Cuomo C."/>
            <person name="Forche A."/>
            <person name="Young S."/>
            <person name="Abouelleil A."/>
            <person name="Cao P."/>
            <person name="Chapman S."/>
            <person name="Cusick C."/>
            <person name="Shea T."/>
            <person name="Nusbaum C."/>
            <person name="Birren B."/>
        </authorList>
    </citation>
    <scope>NUCLEOTIDE SEQUENCE [LARGE SCALE GENOMIC DNA]</scope>
    <source>
        <strain evidence="7 9">Ckrusei653</strain>
    </source>
</reference>
<dbReference type="VEuPathDB" id="FungiDB:C5L36_0B09360"/>
<evidence type="ECO:0000256" key="3">
    <source>
        <dbReference type="ARBA" id="ARBA00023004"/>
    </source>
</evidence>
<sequence length="188" mass="21585">MLRFAATNASRKYIGTCTLCLLMVCTHNSLSTSNIQSDQGVHNEVLCAKDGVSISTVDLDELSKHNRDGDCWVSIHGRVYDVSEFVQQHPGGSDKLLRFAGKDATRGFRLQHPESYLERFLGDQKYRGRLVDAIETRRVASKKGISLPAESSLERYRGASDDEREYYKALVREYMREYKRRRREKESK</sequence>
<dbReference type="Gene3D" id="3.10.120.10">
    <property type="entry name" value="Cytochrome b5-like heme/steroid binding domain"/>
    <property type="match status" value="1"/>
</dbReference>
<dbReference type="PROSITE" id="PS50255">
    <property type="entry name" value="CYTOCHROME_B5_2"/>
    <property type="match status" value="1"/>
</dbReference>
<dbReference type="eggNOG" id="KOG0536">
    <property type="taxonomic scope" value="Eukaryota"/>
</dbReference>
<name>A0A099P597_PICKU</name>
<feature type="domain" description="Cytochrome b5 heme-binding" evidence="5">
    <location>
        <begin position="54"/>
        <end position="131"/>
    </location>
</feature>
<dbReference type="SMART" id="SM01117">
    <property type="entry name" value="Cyt-b5"/>
    <property type="match status" value="1"/>
</dbReference>
<evidence type="ECO:0000256" key="2">
    <source>
        <dbReference type="ARBA" id="ARBA00022723"/>
    </source>
</evidence>
<dbReference type="InterPro" id="IPR036400">
    <property type="entry name" value="Cyt_B5-like_heme/steroid_sf"/>
</dbReference>
<dbReference type="InterPro" id="IPR001199">
    <property type="entry name" value="Cyt_B5-like_heme/steroid-bd"/>
</dbReference>
<evidence type="ECO:0000313" key="8">
    <source>
        <dbReference type="Proteomes" id="UP000029867"/>
    </source>
</evidence>
<dbReference type="Pfam" id="PF00173">
    <property type="entry name" value="Cyt-b5"/>
    <property type="match status" value="1"/>
</dbReference>
<protein>
    <recommendedName>
        <fullName evidence="5">Cytochrome b5 heme-binding domain-containing protein</fullName>
    </recommendedName>
</protein>
<dbReference type="PANTHER" id="PTHR19359">
    <property type="entry name" value="CYTOCHROME B5"/>
    <property type="match status" value="1"/>
</dbReference>
<evidence type="ECO:0000256" key="1">
    <source>
        <dbReference type="ARBA" id="ARBA00022617"/>
    </source>
</evidence>
<reference evidence="8" key="1">
    <citation type="journal article" date="2014" name="Microb. Cell Fact.">
        <title>Exploiting Issatchenkia orientalis SD108 for succinic acid production.</title>
        <authorList>
            <person name="Xiao H."/>
            <person name="Shao Z."/>
            <person name="Jiang Y."/>
            <person name="Dole S."/>
            <person name="Zhao H."/>
        </authorList>
    </citation>
    <scope>NUCLEOTIDE SEQUENCE [LARGE SCALE GENOMIC DNA]</scope>
    <source>
        <strain evidence="8">SD108</strain>
    </source>
</reference>
<dbReference type="EMBL" id="NHMM01000006">
    <property type="protein sequence ID" value="OUT20900.1"/>
    <property type="molecule type" value="Genomic_DNA"/>
</dbReference>
<dbReference type="GO" id="GO:0046872">
    <property type="term" value="F:metal ion binding"/>
    <property type="evidence" value="ECO:0007669"/>
    <property type="project" value="UniProtKB-KW"/>
</dbReference>
<proteinExistence type="inferred from homology"/>
<dbReference type="SUPFAM" id="SSF55856">
    <property type="entry name" value="Cytochrome b5-like heme/steroid binding domain"/>
    <property type="match status" value="1"/>
</dbReference>
<dbReference type="AlphaFoldDB" id="A0A099P597"/>